<dbReference type="GO" id="GO:0002376">
    <property type="term" value="P:immune system process"/>
    <property type="evidence" value="ECO:0007669"/>
    <property type="project" value="UniProtKB-KW"/>
</dbReference>
<dbReference type="GO" id="GO:0005886">
    <property type="term" value="C:plasma membrane"/>
    <property type="evidence" value="ECO:0007669"/>
    <property type="project" value="TreeGrafter"/>
</dbReference>
<evidence type="ECO:0000313" key="6">
    <source>
        <dbReference type="Proteomes" id="UP000765507"/>
    </source>
</evidence>
<evidence type="ECO:0000256" key="2">
    <source>
        <dbReference type="ARBA" id="ARBA00022859"/>
    </source>
</evidence>
<organism evidence="5 6">
    <name type="scientific">Chelydra serpentina</name>
    <name type="common">Snapping turtle</name>
    <name type="synonym">Testudo serpentina</name>
    <dbReference type="NCBI Taxonomy" id="8475"/>
    <lineage>
        <taxon>Eukaryota</taxon>
        <taxon>Metazoa</taxon>
        <taxon>Chordata</taxon>
        <taxon>Craniata</taxon>
        <taxon>Vertebrata</taxon>
        <taxon>Euteleostomi</taxon>
        <taxon>Archelosauria</taxon>
        <taxon>Testudinata</taxon>
        <taxon>Testudines</taxon>
        <taxon>Cryptodira</taxon>
        <taxon>Durocryptodira</taxon>
        <taxon>Americhelydia</taxon>
        <taxon>Chelydroidea</taxon>
        <taxon>Chelydridae</taxon>
        <taxon>Chelydra</taxon>
    </lineage>
</organism>
<keyword evidence="1 3" id="KW-0732">Signal</keyword>
<dbReference type="InterPro" id="IPR007110">
    <property type="entry name" value="Ig-like_dom"/>
</dbReference>
<name>A0A8T1RXC6_CHESE</name>
<evidence type="ECO:0000256" key="1">
    <source>
        <dbReference type="ARBA" id="ARBA00022729"/>
    </source>
</evidence>
<dbReference type="EMBL" id="JAHGAV010003025">
    <property type="protein sequence ID" value="KAG6921005.1"/>
    <property type="molecule type" value="Genomic_DNA"/>
</dbReference>
<dbReference type="Pfam" id="PF07686">
    <property type="entry name" value="V-set"/>
    <property type="match status" value="1"/>
</dbReference>
<dbReference type="PANTHER" id="PTHR23268">
    <property type="entry name" value="T-CELL RECEPTOR BETA CHAIN"/>
    <property type="match status" value="1"/>
</dbReference>
<evidence type="ECO:0000256" key="3">
    <source>
        <dbReference type="SAM" id="SignalP"/>
    </source>
</evidence>
<dbReference type="Gene3D" id="2.60.40.10">
    <property type="entry name" value="Immunoglobulins"/>
    <property type="match status" value="1"/>
</dbReference>
<proteinExistence type="predicted"/>
<feature type="domain" description="Ig-like" evidence="4">
    <location>
        <begin position="7"/>
        <end position="122"/>
    </location>
</feature>
<gene>
    <name evidence="5" type="ORF">G0U57_011547</name>
</gene>
<dbReference type="PROSITE" id="PS50835">
    <property type="entry name" value="IG_LIKE"/>
    <property type="match status" value="1"/>
</dbReference>
<evidence type="ECO:0000259" key="4">
    <source>
        <dbReference type="PROSITE" id="PS50835"/>
    </source>
</evidence>
<reference evidence="5 6" key="1">
    <citation type="journal article" date="2020" name="G3 (Bethesda)">
        <title>Draft Genome of the Common Snapping Turtle, Chelydra serpentina, a Model for Phenotypic Plasticity in Reptiles.</title>
        <authorList>
            <person name="Das D."/>
            <person name="Singh S.K."/>
            <person name="Bierstedt J."/>
            <person name="Erickson A."/>
            <person name="Galli G.L.J."/>
            <person name="Crossley D.A. 2nd"/>
            <person name="Rhen T."/>
        </authorList>
    </citation>
    <scope>NUCLEOTIDE SEQUENCE [LARGE SCALE GENOMIC DNA]</scope>
    <source>
        <strain evidence="5">KW</strain>
    </source>
</reference>
<dbReference type="AlphaFoldDB" id="A0A8T1RXC6"/>
<dbReference type="SUPFAM" id="SSF48726">
    <property type="entry name" value="Immunoglobulin"/>
    <property type="match status" value="1"/>
</dbReference>
<dbReference type="InterPro" id="IPR013783">
    <property type="entry name" value="Ig-like_fold"/>
</dbReference>
<feature type="non-terminal residue" evidence="5">
    <location>
        <position position="1"/>
    </location>
</feature>
<dbReference type="PANTHER" id="PTHR23268:SF124">
    <property type="entry name" value="IG-LIKE DOMAIN-CONTAINING PROTEIN"/>
    <property type="match status" value="1"/>
</dbReference>
<feature type="chain" id="PRO_5035874442" description="Ig-like domain-containing protein" evidence="3">
    <location>
        <begin position="24"/>
        <end position="122"/>
    </location>
</feature>
<dbReference type="InterPro" id="IPR013106">
    <property type="entry name" value="Ig_V-set"/>
</dbReference>
<feature type="signal peptide" evidence="3">
    <location>
        <begin position="1"/>
        <end position="23"/>
    </location>
</feature>
<sequence length="122" mass="13347">VFHPPWPSFTLSPSLSFAGLCSGVTVTQKEKFLTIQKGSKGNIPCEHDDKSYITVLWYQQNAAESQLKLVAFSVDGNPAVIEDQFQTRYSVARPATLNTSLTINPGMVEDTAVYFCAASKAQ</sequence>
<protein>
    <recommendedName>
        <fullName evidence="4">Ig-like domain-containing protein</fullName>
    </recommendedName>
</protein>
<dbReference type="OrthoDB" id="8947657at2759"/>
<dbReference type="SMART" id="SM00406">
    <property type="entry name" value="IGv"/>
    <property type="match status" value="1"/>
</dbReference>
<keyword evidence="2" id="KW-0391">Immunity</keyword>
<dbReference type="GO" id="GO:0007166">
    <property type="term" value="P:cell surface receptor signaling pathway"/>
    <property type="evidence" value="ECO:0007669"/>
    <property type="project" value="TreeGrafter"/>
</dbReference>
<dbReference type="Proteomes" id="UP000765507">
    <property type="component" value="Unassembled WGS sequence"/>
</dbReference>
<dbReference type="InterPro" id="IPR036179">
    <property type="entry name" value="Ig-like_dom_sf"/>
</dbReference>
<evidence type="ECO:0000313" key="5">
    <source>
        <dbReference type="EMBL" id="KAG6921005.1"/>
    </source>
</evidence>
<accession>A0A8T1RXC6</accession>
<comment type="caution">
    <text evidence="5">The sequence shown here is derived from an EMBL/GenBank/DDBJ whole genome shotgun (WGS) entry which is preliminary data.</text>
</comment>
<dbReference type="InterPro" id="IPR050413">
    <property type="entry name" value="TCR_beta_variable"/>
</dbReference>
<keyword evidence="6" id="KW-1185">Reference proteome</keyword>